<dbReference type="SUPFAM" id="SSF52096">
    <property type="entry name" value="ClpP/crotonase"/>
    <property type="match status" value="1"/>
</dbReference>
<dbReference type="Gene3D" id="3.90.226.10">
    <property type="entry name" value="2-enoyl-CoA Hydratase, Chain A, domain 1"/>
    <property type="match status" value="1"/>
</dbReference>
<sequence length="372" mass="41534">MPHSVEFLSLPFASHFKLGCIRLNSARTLNALSLEMIEAIFQQLHAWQEDPYVVAVLIEGDGNKGFCAGGNVVDVYRSIAEQNDHGAFSLQYFGREYQLDQLIHEYRKPVICWGHGYVMGGGMGLFMAARYRLVMPSTRLAMPEIKIGLYPDVGASYFLNKLPEHIARFLALTAYQVNATDACELGLATHYLCDEAYSELLDQLAAGILEDNSHEHVAQHIERVLHGFTMSDDLPLLKPELISHEKEIKKVMSGDIVNIHHSLKSFEVDSQSLMSARENFLKGSPLSACLILEQLNWGKGKQLAAVFERETVLSVNVSVHGDFCEGVRALLVDKDQKPVWQHSTVLEVSKESLASYFNPAPTVTELRSCQPN</sequence>
<comment type="catalytic activity">
    <reaction evidence="1">
        <text>3-hydroxy-2-methylpropanoyl-CoA + H2O = 3-hydroxy-2-methylpropanoate + CoA + H(+)</text>
        <dbReference type="Rhea" id="RHEA:20888"/>
        <dbReference type="ChEBI" id="CHEBI:11805"/>
        <dbReference type="ChEBI" id="CHEBI:15377"/>
        <dbReference type="ChEBI" id="CHEBI:15378"/>
        <dbReference type="ChEBI" id="CHEBI:57287"/>
        <dbReference type="ChEBI" id="CHEBI:57340"/>
        <dbReference type="EC" id="3.1.2.4"/>
    </reaction>
</comment>
<proteinExistence type="predicted"/>
<dbReference type="Proteomes" id="UP000182769">
    <property type="component" value="Unassembled WGS sequence"/>
</dbReference>
<dbReference type="STRING" id="1137284.GCA_001418205_02275"/>
<dbReference type="Pfam" id="PF16113">
    <property type="entry name" value="ECH_2"/>
    <property type="match status" value="1"/>
</dbReference>
<name>A0A0K6IM55_9GAMM</name>
<dbReference type="GO" id="GO:0003860">
    <property type="term" value="F:3-hydroxyisobutyryl-CoA hydrolase activity"/>
    <property type="evidence" value="ECO:0007669"/>
    <property type="project" value="UniProtKB-EC"/>
</dbReference>
<feature type="domain" description="Enoyl-CoA hydratase/isomerase" evidence="4">
    <location>
        <begin position="19"/>
        <end position="357"/>
    </location>
</feature>
<evidence type="ECO:0000256" key="1">
    <source>
        <dbReference type="ARBA" id="ARBA00001709"/>
    </source>
</evidence>
<evidence type="ECO:0000313" key="5">
    <source>
        <dbReference type="EMBL" id="CUB04407.1"/>
    </source>
</evidence>
<dbReference type="PANTHER" id="PTHR43176">
    <property type="entry name" value="3-HYDROXYISOBUTYRYL-COA HYDROLASE-RELATED"/>
    <property type="match status" value="1"/>
</dbReference>
<evidence type="ECO:0000313" key="6">
    <source>
        <dbReference type="Proteomes" id="UP000182769"/>
    </source>
</evidence>
<dbReference type="RefSeq" id="WP_055463341.1">
    <property type="nucleotide sequence ID" value="NZ_CYHG01000006.1"/>
</dbReference>
<dbReference type="PANTHER" id="PTHR43176:SF3">
    <property type="entry name" value="3-HYDROXYISOBUTYRYL-COA HYDROLASE, MITOCHONDRIAL"/>
    <property type="match status" value="1"/>
</dbReference>
<accession>A0A0K6IM55</accession>
<dbReference type="CDD" id="cd06558">
    <property type="entry name" value="crotonase-like"/>
    <property type="match status" value="1"/>
</dbReference>
<dbReference type="AlphaFoldDB" id="A0A0K6IM55"/>
<keyword evidence="3" id="KW-0378">Hydrolase</keyword>
<keyword evidence="6" id="KW-1185">Reference proteome</keyword>
<evidence type="ECO:0000259" key="4">
    <source>
        <dbReference type="Pfam" id="PF16113"/>
    </source>
</evidence>
<dbReference type="EC" id="3.1.2.4" evidence="2"/>
<protein>
    <recommendedName>
        <fullName evidence="2">3-hydroxyisobutyryl-CoA hydrolase</fullName>
        <ecNumber evidence="2">3.1.2.4</ecNumber>
    </recommendedName>
</protein>
<organism evidence="5 6">
    <name type="scientific">Marinomonas fungiae</name>
    <dbReference type="NCBI Taxonomy" id="1137284"/>
    <lineage>
        <taxon>Bacteria</taxon>
        <taxon>Pseudomonadati</taxon>
        <taxon>Pseudomonadota</taxon>
        <taxon>Gammaproteobacteria</taxon>
        <taxon>Oceanospirillales</taxon>
        <taxon>Oceanospirillaceae</taxon>
        <taxon>Marinomonas</taxon>
    </lineage>
</organism>
<dbReference type="InterPro" id="IPR029045">
    <property type="entry name" value="ClpP/crotonase-like_dom_sf"/>
</dbReference>
<dbReference type="GO" id="GO:0006574">
    <property type="term" value="P:L-valine catabolic process"/>
    <property type="evidence" value="ECO:0007669"/>
    <property type="project" value="TreeGrafter"/>
</dbReference>
<gene>
    <name evidence="5" type="ORF">Ga0061065_106229</name>
</gene>
<dbReference type="InterPro" id="IPR045004">
    <property type="entry name" value="ECH_dom"/>
</dbReference>
<evidence type="ECO:0000256" key="2">
    <source>
        <dbReference type="ARBA" id="ARBA00011915"/>
    </source>
</evidence>
<evidence type="ECO:0000256" key="3">
    <source>
        <dbReference type="ARBA" id="ARBA00022801"/>
    </source>
</evidence>
<dbReference type="OrthoDB" id="9790967at2"/>
<reference evidence="6" key="1">
    <citation type="submission" date="2015-08" db="EMBL/GenBank/DDBJ databases">
        <authorList>
            <person name="Varghese N."/>
        </authorList>
    </citation>
    <scope>NUCLEOTIDE SEQUENCE [LARGE SCALE GENOMIC DNA]</scope>
    <source>
        <strain evidence="6">JCM 18476</strain>
    </source>
</reference>
<dbReference type="NCBIfam" id="NF004127">
    <property type="entry name" value="PRK05617.1"/>
    <property type="match status" value="1"/>
</dbReference>
<dbReference type="EMBL" id="CYHG01000006">
    <property type="protein sequence ID" value="CUB04407.1"/>
    <property type="molecule type" value="Genomic_DNA"/>
</dbReference>
<dbReference type="GO" id="GO:0005829">
    <property type="term" value="C:cytosol"/>
    <property type="evidence" value="ECO:0007669"/>
    <property type="project" value="TreeGrafter"/>
</dbReference>
<dbReference type="InterPro" id="IPR032259">
    <property type="entry name" value="HIBYL-CoA-H"/>
</dbReference>